<feature type="disulfide bond" evidence="3">
    <location>
        <begin position="1208"/>
        <end position="1218"/>
    </location>
</feature>
<dbReference type="FunFam" id="2.10.25.10:FF:000499">
    <property type="entry name" value="Predicted protein"/>
    <property type="match status" value="1"/>
</dbReference>
<dbReference type="InterPro" id="IPR058727">
    <property type="entry name" value="Helical_Vwde"/>
</dbReference>
<feature type="disulfide bond" evidence="3">
    <location>
        <begin position="1044"/>
        <end position="1053"/>
    </location>
</feature>
<feature type="domain" description="EGF-like" evidence="4">
    <location>
        <begin position="1056"/>
        <end position="1091"/>
    </location>
</feature>
<keyword evidence="3" id="KW-0245">EGF-like domain</keyword>
<organism evidence="5 6">
    <name type="scientific">Ophiophagus hannah</name>
    <name type="common">King cobra</name>
    <name type="synonym">Naja hannah</name>
    <dbReference type="NCBI Taxonomy" id="8665"/>
    <lineage>
        <taxon>Eukaryota</taxon>
        <taxon>Metazoa</taxon>
        <taxon>Chordata</taxon>
        <taxon>Craniata</taxon>
        <taxon>Vertebrata</taxon>
        <taxon>Euteleostomi</taxon>
        <taxon>Lepidosauria</taxon>
        <taxon>Squamata</taxon>
        <taxon>Bifurcata</taxon>
        <taxon>Unidentata</taxon>
        <taxon>Episquamata</taxon>
        <taxon>Toxicofera</taxon>
        <taxon>Serpentes</taxon>
        <taxon>Colubroidea</taxon>
        <taxon>Elapidae</taxon>
        <taxon>Elapinae</taxon>
        <taxon>Ophiophagus</taxon>
    </lineage>
</organism>
<evidence type="ECO:0000256" key="1">
    <source>
        <dbReference type="ARBA" id="ARBA00022729"/>
    </source>
</evidence>
<gene>
    <name evidence="5" type="primary">VWDE</name>
    <name evidence="5" type="ORF">L345_08480</name>
</gene>
<feature type="disulfide bond" evidence="3">
    <location>
        <begin position="1240"/>
        <end position="1250"/>
    </location>
</feature>
<proteinExistence type="predicted"/>
<feature type="disulfide bond" evidence="3">
    <location>
        <begin position="1226"/>
        <end position="1235"/>
    </location>
</feature>
<dbReference type="Gene3D" id="2.10.25.10">
    <property type="entry name" value="Laminin"/>
    <property type="match status" value="4"/>
</dbReference>
<dbReference type="InterPro" id="IPR050969">
    <property type="entry name" value="Dev_Signal_Modulators"/>
</dbReference>
<comment type="caution">
    <text evidence="5">The sequence shown here is derived from an EMBL/GenBank/DDBJ whole genome shotgun (WGS) entry which is preliminary data.</text>
</comment>
<protein>
    <submittedName>
        <fullName evidence="5">von Willebrand factor D and EGF domain-containing protein</fullName>
    </submittedName>
</protein>
<feature type="disulfide bond" evidence="3">
    <location>
        <begin position="1060"/>
        <end position="1070"/>
    </location>
</feature>
<keyword evidence="2 3" id="KW-1015">Disulfide bond</keyword>
<dbReference type="EMBL" id="AZIM01001791">
    <property type="protein sequence ID" value="ETE65746.1"/>
    <property type="molecule type" value="Genomic_DNA"/>
</dbReference>
<dbReference type="Pfam" id="PF25776">
    <property type="entry name" value="Ig_VWDE"/>
    <property type="match status" value="1"/>
</dbReference>
<feature type="non-terminal residue" evidence="5">
    <location>
        <position position="1"/>
    </location>
</feature>
<accession>V8NUU9</accession>
<evidence type="ECO:0000313" key="5">
    <source>
        <dbReference type="EMBL" id="ETE65746.1"/>
    </source>
</evidence>
<dbReference type="PROSITE" id="PS01186">
    <property type="entry name" value="EGF_2"/>
    <property type="match status" value="2"/>
</dbReference>
<sequence>MNFMITQAYDPQAPECFPEGHRILHHAYRSIHFDSLELQEKAIQDMICDHSLPQGWYRFMIENKPAEMPTKCIEPPQDPLAHNAFYVHSMKTADTDNSRVTSLFPLERVCFSSHLGKFQIPALHPVVTPELLGSQVYLKCTFSSPTSNWAMGYTVIWSRLSTSNVKKQLHHDTTVQAFSYVEMDGINFRLGDTVFCTVTAFRWDSPDHHSLPEESDGFYAGIKFVPESLKIAEDGKEHILTILSTIPITCLAEDDICKITLQLSTQISGKYLMHYNNYMVGTFVLYKSLSRLFEVHVRQWDCASHHIAIACNCGVVALEENDIVVVDMCNRQFLETKSQILFHSGAFVRADLNDWGMSLTVRAPSSDFNRTRGLCGTFDRNSQNDFHRADGSSLPSHQTSTMEENFIEAWSLRKYLSKEATKLINLPPVGQQEVVCEDDNAPDLSSAKMIAPGMSLFDHIPSSSKWQKTDRFCLCQKKPEPYFQSLNSLHTFWNPPAQPLDCYDEKIYYTSIIPYLDVTSDYVIYLKTDPLLNDEQSAAGISNHWEDLQREKRQGSLEYSPISSFQSPTDLESFSYFFPEDYFEGKWPKVQATWPTPNGLTSAEVLTHCKALLEHSAIGSACKGFLGIQLDVAVEMCLSDVQIKDDLKWGELLIPFLENVCEKKVLLENVTQYFHSTYEIPAIHHKIITTLRCPNLCNGHGQCTISGCQCFEGYSSYDCRIAKEHSVEITSLPNGGFCDVRFSNCSNIQVYGVGFNDSPDLHCEVTRLTYHHGEWIAREHEITKATFLNLTVVECSIPLLNFTGTENLHFKIDIEPYARWQVKVGIACVFHFSTNIQTITTLLDRLQSCVVVLYQYISNDGFQYSNSKVLTLYDGLCQDCKSHQNGLCKLKENTCKIDGLCHAKGDPSLTSSCLFCEPSIFKFTWSINENNLPPVFLAPSNQLLTFEGETFVYQLQAVDPERSALLFTLEAGPPEASLSPAGLLIWQVHSGEEKSFEFTVSDECNAQSRHSVQISVKPCGCLNGGTCITNINFPPGVGEYLCICPSEFEGDHCQSSHNHCESNPCGIGSCIGGIDSYKCKCPAGWKAEDFADRIEAFITNYHNIKGEWKTSKSKQLEKGQEARTLSAIKYVNTSKVHAMVLDIPSGHVGVLPSLTNCANRPCFPGVLCVDRKPPKTGYFCGRCPIGLYGNGRICTKASRPGDAVTGICHPMCMHGGRCTRPNVCDCPFGWKGKHCSIPMCLPSCTNGGECIGPNVCRCSKGWAGLICQIRK</sequence>
<dbReference type="PROSITE" id="PS00022">
    <property type="entry name" value="EGF_1"/>
    <property type="match status" value="3"/>
</dbReference>
<dbReference type="PROSITE" id="PS50026">
    <property type="entry name" value="EGF_3"/>
    <property type="match status" value="4"/>
</dbReference>
<comment type="caution">
    <text evidence="3">Lacks conserved residue(s) required for the propagation of feature annotation.</text>
</comment>
<reference evidence="5 6" key="1">
    <citation type="journal article" date="2013" name="Proc. Natl. Acad. Sci. U.S.A.">
        <title>The king cobra genome reveals dynamic gene evolution and adaptation in the snake venom system.</title>
        <authorList>
            <person name="Vonk F.J."/>
            <person name="Casewell N.R."/>
            <person name="Henkel C.V."/>
            <person name="Heimberg A.M."/>
            <person name="Jansen H.J."/>
            <person name="McCleary R.J."/>
            <person name="Kerkkamp H.M."/>
            <person name="Vos R.A."/>
            <person name="Guerreiro I."/>
            <person name="Calvete J.J."/>
            <person name="Wuster W."/>
            <person name="Woods A.E."/>
            <person name="Logan J.M."/>
            <person name="Harrison R.A."/>
            <person name="Castoe T.A."/>
            <person name="de Koning A.P."/>
            <person name="Pollock D.D."/>
            <person name="Yandell M."/>
            <person name="Calderon D."/>
            <person name="Renjifo C."/>
            <person name="Currier R.B."/>
            <person name="Salgado D."/>
            <person name="Pla D."/>
            <person name="Sanz L."/>
            <person name="Hyder A.S."/>
            <person name="Ribeiro J.M."/>
            <person name="Arntzen J.W."/>
            <person name="van den Thillart G.E."/>
            <person name="Boetzer M."/>
            <person name="Pirovano W."/>
            <person name="Dirks R.P."/>
            <person name="Spaink H.P."/>
            <person name="Duboule D."/>
            <person name="McGlinn E."/>
            <person name="Kini R.M."/>
            <person name="Richardson M.K."/>
        </authorList>
    </citation>
    <scope>NUCLEOTIDE SEQUENCE</scope>
    <source>
        <tissue evidence="5">Blood</tissue>
    </source>
</reference>
<dbReference type="Pfam" id="PF26129">
    <property type="entry name" value="Vwde"/>
    <property type="match status" value="1"/>
</dbReference>
<dbReference type="GO" id="GO:0005102">
    <property type="term" value="F:signaling receptor binding"/>
    <property type="evidence" value="ECO:0007669"/>
    <property type="project" value="TreeGrafter"/>
</dbReference>
<dbReference type="GO" id="GO:0005576">
    <property type="term" value="C:extracellular region"/>
    <property type="evidence" value="ECO:0007669"/>
    <property type="project" value="TreeGrafter"/>
</dbReference>
<dbReference type="PANTHER" id="PTHR14949:SF52">
    <property type="entry name" value="VON WILLEBRAND FACTOR D AND EGF DOMAIN-CONTAINING PROTEIN"/>
    <property type="match status" value="1"/>
</dbReference>
<keyword evidence="1" id="KW-0732">Signal</keyword>
<dbReference type="Proteomes" id="UP000018936">
    <property type="component" value="Unassembled WGS sequence"/>
</dbReference>
<dbReference type="SMART" id="SM00181">
    <property type="entry name" value="EGF"/>
    <property type="match status" value="5"/>
</dbReference>
<evidence type="ECO:0000256" key="3">
    <source>
        <dbReference type="PROSITE-ProRule" id="PRU00076"/>
    </source>
</evidence>
<name>V8NUU9_OPHHA</name>
<dbReference type="OrthoDB" id="382013at2759"/>
<evidence type="ECO:0000259" key="4">
    <source>
        <dbReference type="PROSITE" id="PS50026"/>
    </source>
</evidence>
<dbReference type="AlphaFoldDB" id="V8NUU9"/>
<evidence type="ECO:0000256" key="2">
    <source>
        <dbReference type="ARBA" id="ARBA00023157"/>
    </source>
</evidence>
<dbReference type="InterPro" id="IPR057885">
    <property type="entry name" value="Ig_VWDE"/>
</dbReference>
<feature type="disulfide bond" evidence="3">
    <location>
        <begin position="1258"/>
        <end position="1267"/>
    </location>
</feature>
<dbReference type="SMART" id="SM00179">
    <property type="entry name" value="EGF_CA"/>
    <property type="match status" value="2"/>
</dbReference>
<dbReference type="InterPro" id="IPR000742">
    <property type="entry name" value="EGF"/>
</dbReference>
<feature type="domain" description="EGF-like" evidence="4">
    <location>
        <begin position="1237"/>
        <end position="1268"/>
    </location>
</feature>
<dbReference type="Pfam" id="PF00094">
    <property type="entry name" value="VWD"/>
    <property type="match status" value="1"/>
</dbReference>
<keyword evidence="6" id="KW-1185">Reference proteome</keyword>
<dbReference type="Gene3D" id="2.60.120.260">
    <property type="entry name" value="Galactose-binding domain-like"/>
    <property type="match status" value="1"/>
</dbReference>
<feature type="domain" description="EGF-like" evidence="4">
    <location>
        <begin position="1204"/>
        <end position="1236"/>
    </location>
</feature>
<dbReference type="GO" id="GO:0009986">
    <property type="term" value="C:cell surface"/>
    <property type="evidence" value="ECO:0007669"/>
    <property type="project" value="TreeGrafter"/>
</dbReference>
<dbReference type="CDD" id="cd00054">
    <property type="entry name" value="EGF_CA"/>
    <property type="match status" value="2"/>
</dbReference>
<dbReference type="InterPro" id="IPR001846">
    <property type="entry name" value="VWF_type-D"/>
</dbReference>
<feature type="domain" description="EGF-like" evidence="4">
    <location>
        <begin position="1015"/>
        <end position="1054"/>
    </location>
</feature>
<evidence type="ECO:0000313" key="6">
    <source>
        <dbReference type="Proteomes" id="UP000018936"/>
    </source>
</evidence>
<dbReference type="GO" id="GO:0005509">
    <property type="term" value="F:calcium ion binding"/>
    <property type="evidence" value="ECO:0007669"/>
    <property type="project" value="InterPro"/>
</dbReference>
<dbReference type="InterPro" id="IPR001881">
    <property type="entry name" value="EGF-like_Ca-bd_dom"/>
</dbReference>
<dbReference type="PANTHER" id="PTHR14949">
    <property type="entry name" value="EGF-LIKE-DOMAIN, MULTIPLE 7, 8"/>
    <property type="match status" value="1"/>
</dbReference>